<dbReference type="AlphaFoldDB" id="A0A0F9BG57"/>
<dbReference type="EMBL" id="LAZR01037990">
    <property type="protein sequence ID" value="KKL20720.1"/>
    <property type="molecule type" value="Genomic_DNA"/>
</dbReference>
<organism evidence="2">
    <name type="scientific">marine sediment metagenome</name>
    <dbReference type="NCBI Taxonomy" id="412755"/>
    <lineage>
        <taxon>unclassified sequences</taxon>
        <taxon>metagenomes</taxon>
        <taxon>ecological metagenomes</taxon>
    </lineage>
</organism>
<keyword evidence="1" id="KW-1133">Transmembrane helix</keyword>
<proteinExistence type="predicted"/>
<gene>
    <name evidence="2" type="ORF">LCGC14_2452630</name>
</gene>
<feature type="non-terminal residue" evidence="2">
    <location>
        <position position="315"/>
    </location>
</feature>
<name>A0A0F9BG57_9ZZZZ</name>
<evidence type="ECO:0000313" key="2">
    <source>
        <dbReference type="EMBL" id="KKL20720.1"/>
    </source>
</evidence>
<feature type="transmembrane region" description="Helical" evidence="1">
    <location>
        <begin position="51"/>
        <end position="68"/>
    </location>
</feature>
<sequence>MPKGPLRRSVENLAKTFGSEEGEKSWWDKVKRRYAEYDTLLDKIRRDQPHLFIFRGNLWIGFGLYYALTGSSAIFNVLKDYDKGLVLDDLSRQAADVIANIFEHPVASEVVETMGAVITEPVITLFEKYAAQDDPDPHEFARAFHGFMIGLNLTAGIADTTLEMISGGQVEGVGRMIESMYWSLGLGFLGWQTLAPLLGSGLQPPLERHYQKLYRNQRFSASEMRDLYALGEISKQALTEGAATEGWRDQDIDQWIKLAFRTLNQGETFKAYNQGLMDEAEAIKRLRSLGYDPKDIPLLFQLHPRSDIDELRGFT</sequence>
<keyword evidence="1" id="KW-0472">Membrane</keyword>
<reference evidence="2" key="1">
    <citation type="journal article" date="2015" name="Nature">
        <title>Complex archaea that bridge the gap between prokaryotes and eukaryotes.</title>
        <authorList>
            <person name="Spang A."/>
            <person name="Saw J.H."/>
            <person name="Jorgensen S.L."/>
            <person name="Zaremba-Niedzwiedzka K."/>
            <person name="Martijn J."/>
            <person name="Lind A.E."/>
            <person name="van Eijk R."/>
            <person name="Schleper C."/>
            <person name="Guy L."/>
            <person name="Ettema T.J."/>
        </authorList>
    </citation>
    <scope>NUCLEOTIDE SEQUENCE</scope>
</reference>
<evidence type="ECO:0000256" key="1">
    <source>
        <dbReference type="SAM" id="Phobius"/>
    </source>
</evidence>
<accession>A0A0F9BG57</accession>
<protein>
    <submittedName>
        <fullName evidence="2">Uncharacterized protein</fullName>
    </submittedName>
</protein>
<keyword evidence="1" id="KW-0812">Transmembrane</keyword>
<comment type="caution">
    <text evidence="2">The sequence shown here is derived from an EMBL/GenBank/DDBJ whole genome shotgun (WGS) entry which is preliminary data.</text>
</comment>